<dbReference type="Proteomes" id="UP000440578">
    <property type="component" value="Unassembled WGS sequence"/>
</dbReference>
<evidence type="ECO:0000256" key="2">
    <source>
        <dbReference type="ARBA" id="ARBA00022679"/>
    </source>
</evidence>
<keyword evidence="2" id="KW-0808">Transferase</keyword>
<dbReference type="OrthoDB" id="381190at2759"/>
<dbReference type="SMART" id="SM01342">
    <property type="entry name" value="TAN"/>
    <property type="match status" value="1"/>
</dbReference>
<keyword evidence="9" id="KW-1185">Reference proteome</keyword>
<dbReference type="Gene3D" id="3.30.1010.10">
    <property type="entry name" value="Phosphatidylinositol 3-kinase Catalytic Subunit, Chain A, domain 4"/>
    <property type="match status" value="1"/>
</dbReference>
<name>A0A6A4VZU6_AMPAM</name>
<comment type="caution">
    <text evidence="8">The sequence shown here is derived from an EMBL/GenBank/DDBJ whole genome shotgun (WGS) entry which is preliminary data.</text>
</comment>
<gene>
    <name evidence="8" type="primary">ATM</name>
    <name evidence="8" type="ORF">FJT64_000700</name>
</gene>
<dbReference type="PROSITE" id="PS00915">
    <property type="entry name" value="PI3_4_KINASE_1"/>
    <property type="match status" value="1"/>
</dbReference>
<feature type="domain" description="FAT" evidence="7">
    <location>
        <begin position="1684"/>
        <end position="2141"/>
    </location>
</feature>
<organism evidence="8 9">
    <name type="scientific">Amphibalanus amphitrite</name>
    <name type="common">Striped barnacle</name>
    <name type="synonym">Balanus amphitrite</name>
    <dbReference type="NCBI Taxonomy" id="1232801"/>
    <lineage>
        <taxon>Eukaryota</taxon>
        <taxon>Metazoa</taxon>
        <taxon>Ecdysozoa</taxon>
        <taxon>Arthropoda</taxon>
        <taxon>Crustacea</taxon>
        <taxon>Multicrustacea</taxon>
        <taxon>Cirripedia</taxon>
        <taxon>Thoracica</taxon>
        <taxon>Thoracicalcarea</taxon>
        <taxon>Balanomorpha</taxon>
        <taxon>Balanoidea</taxon>
        <taxon>Balanidae</taxon>
        <taxon>Amphibalaninae</taxon>
        <taxon>Amphibalanus</taxon>
    </lineage>
</organism>
<dbReference type="InterPro" id="IPR000403">
    <property type="entry name" value="PI3/4_kinase_cat_dom"/>
</dbReference>
<dbReference type="InterPro" id="IPR021668">
    <property type="entry name" value="TAN"/>
</dbReference>
<keyword evidence="1" id="KW-0723">Serine/threonine-protein kinase</keyword>
<evidence type="ECO:0000256" key="3">
    <source>
        <dbReference type="ARBA" id="ARBA00022777"/>
    </source>
</evidence>
<proteinExistence type="predicted"/>
<dbReference type="InterPro" id="IPR011009">
    <property type="entry name" value="Kinase-like_dom_sf"/>
</dbReference>
<feature type="domain" description="PI3K/PI4K catalytic" evidence="6">
    <location>
        <begin position="2247"/>
        <end position="2368"/>
    </location>
</feature>
<dbReference type="InterPro" id="IPR014009">
    <property type="entry name" value="PIK_FAT"/>
</dbReference>
<dbReference type="PANTHER" id="PTHR37079">
    <property type="entry name" value="SERINE/THREONINE-PROTEIN KINASE ATM"/>
    <property type="match status" value="1"/>
</dbReference>
<dbReference type="PROSITE" id="PS50290">
    <property type="entry name" value="PI3_4_KINASE_3"/>
    <property type="match status" value="1"/>
</dbReference>
<feature type="region of interest" description="Disordered" evidence="5">
    <location>
        <begin position="806"/>
        <end position="831"/>
    </location>
</feature>
<dbReference type="SUPFAM" id="SSF56112">
    <property type="entry name" value="Protein kinase-like (PK-like)"/>
    <property type="match status" value="1"/>
</dbReference>
<evidence type="ECO:0000256" key="5">
    <source>
        <dbReference type="SAM" id="MobiDB-lite"/>
    </source>
</evidence>
<evidence type="ECO:0000259" key="7">
    <source>
        <dbReference type="PROSITE" id="PS51189"/>
    </source>
</evidence>
<sequence length="2368" mass="256035">MAAALETLRDCCRTVAGDRLRDRRESADQLRQLIADNATLCAELDDAGRDRDRLNWTYVWEHVVIHFQKEMDKAEEDARRGKNVTQRELVPRQAVSLLRAVAHRANRGRARLEATQLAGTLLAALRHPFRRAAAGPELCAMLSAALLEPALVRAELSLVGWRDLLSGVISLLAEPPHRLQTHTLRSLLSLTAELGCQQTALLARVRGLLPLLDADGLLRDAPPITLRLVNVVLRLTAASGRRAVCRVGERLFTSVCQLADARHQCQEQVLAFLRLQVCARAPLCLRTAPAEETWARQLRKMYQVVVDEVESRCLRSRMVGRAAPLTTPLSDDWVRLFADVAYLLFERDEDTVLDVTLLPSLSTDGRPAKRRRLEVGVRAVCERIYETRASTECVPWLQLLTALIGAHPDALSAAQLPPCLSLLVSLLAAGSRLPEVVCHQLRLAVALLDCAAAQRVPDRQADDVTAAWARIWELAVQASSLVQRQDASHALLQALLRRRAARPGRSFLALYLQREAVPAAVTPPLVVTLLEYLRRFAVPQPPGPAADPTETRCRLAQWLLESGCEPRASAEALVRLALRDNAADLGSLVEWCSNETAAGTDWYTDLGELYVCSELEKPLRVADSPPTPPAAPPTDVGEASVAPLKTKILSELTALVTAAERRNDDPSAGDAAVPRWCRAACDTAVLAASTLRFAGDCGLLSADELRHSPLVASLRSLVTTLLRTAAGEQLSAPPTADLNAHLTLLSLLTGLRALFETAEAPPVGSPHQAAAGRRALGSLLRSATPRVFTQEALRLLRDEASRLLPQSRRVSHSDPLSDSSGESPLDSEFSEAECISTQEPGRDSVLDIALHELEEVRLEACRLLVSFANVDAGEDVIAGSEAPEELLSDVFMALLENRLDVRYPGDMRIALDLLRKLPSSSALCTTHVVSLSELLQAVCRAWPRDVAVNLAVLDAMAGGYVQAVARRGCDKDRADAMKFVTVMVRKAETARFGERCLLSLLRLLAALAEQDPCGRWAVVDGRWAARPLLTHLSAPAEPNERGAGAWSTHRSRLLATRLLESVFAARERQPAVEGAAPSVQEMFELIYPSVIESMAQTAEQAVEWTRPDDAPNRAATLCLALCRVALGSSQCRPQALLALCQAPRRLLEAHLDFIVSQWLAERLTVLEFPHQLLEFASAKEFVREELGCVVPHLLGRHQDQLAAVAQLLEQQPAELVLSCVPQIVAQVVPGLAGSDGAALTTAQRLYSRARQLVGGSETFDRALAAQTVEVLAALFRAHGAKPECIVPALQFAADKMYGSSLVVSLRRPAEDGLQRLLLLLATDVSAAAGSADRLAATRRYCALLDLLADDFAHLEELRPFVMLDVPSFVSHQLAALRLPAEAAAAERWATALGRLARACAEQAPDALAPALELLCSALVGLHEACAGDECAPARDSAAGTLRLLLGPLSDGYRAAAEALTCLPVDGPLGGLTLAPAGGVLRTLSVGGALNVHALRAALEQVETPGSAAAADCSDALLARLLRLAAGEGGELRRAAARLLGAVGPRRLEGATLRVSPPAWQRTDAVGEEELRDVHLLERLHQLLTDRDVSVVSAAGTALRAVLASPAATRWQELLAVERPSFASELLPFYMTRQPLTPERLLTASEALRRLDSATLWVPEHGQYELWLTDVTLALLEAGARSTPSLTALAPLCSVKGADTRMTRRCSPGPADGDELRSLLCEAHVQLGDADGVAALRTGGGDSLTQAVYLEQEGLSSPACLPYRDGDVAAAAEAVERGRTAALAVLAGSATPSTHVAGLCLSRLRLLWRADQLCQVAGGSPAELSALCDRWRHAPAPRLPFRLEEPQLSFSASLLAVLAERQPTLQDALLLRQETLLRLSEGARAAGRLAAAERAAAALPADSVPSIRCRAENSWARSDAESALWLCRGLLDEGTREQQPAGRRLQLAQLKVLYAGWLSEVHREGPQEILEQHLEPAIVQLEQMTDGPDSERALLEAHYLAGQYADAQFQRVDEWHFNLTRSAELDEAELRQAEDDRTAFQRRAVASYLRCLQLGRHRDLLVYRLVALWLADTSGQVCELLRPAAPRLPAFKLVPLLYQLAARLGRPGWLPESAQLLEELLERCAAEHPHHTLPVLLALKNAHADAAGGAAPATDAGGEARTAAATRLVKRLANKPALAEPVRQLEAASAALVELAYHTHVGTASSGRVPSGCRLLKLGELSAVAVQTVPLPVRADADYTAVPTVIKWDNKYDMVGGVNAPKKLRCLGSDGRWRPQLLKGRDDLRQDAVMQQVFSRSGLIEWCVDTQPLADYLADKRGGAHVRYRPDDMTPAEARRAMQTVAKKSADQKRRAVCRGVPSSEAGDAALLL</sequence>
<dbReference type="GO" id="GO:0004674">
    <property type="term" value="F:protein serine/threonine kinase activity"/>
    <property type="evidence" value="ECO:0007669"/>
    <property type="project" value="UniProtKB-KW"/>
</dbReference>
<comment type="catalytic activity">
    <reaction evidence="4">
        <text>L-threonyl-[protein] + ATP = O-phospho-L-threonyl-[protein] + ADP + H(+)</text>
        <dbReference type="Rhea" id="RHEA:46608"/>
        <dbReference type="Rhea" id="RHEA-COMP:11060"/>
        <dbReference type="Rhea" id="RHEA-COMP:11605"/>
        <dbReference type="ChEBI" id="CHEBI:15378"/>
        <dbReference type="ChEBI" id="CHEBI:30013"/>
        <dbReference type="ChEBI" id="CHEBI:30616"/>
        <dbReference type="ChEBI" id="CHEBI:61977"/>
        <dbReference type="ChEBI" id="CHEBI:456216"/>
        <dbReference type="EC" id="2.7.11.1"/>
    </reaction>
</comment>
<accession>A0A6A4VZU6</accession>
<dbReference type="InterPro" id="IPR038980">
    <property type="entry name" value="ATM_plant"/>
</dbReference>
<reference evidence="8 9" key="1">
    <citation type="submission" date="2019-07" db="EMBL/GenBank/DDBJ databases">
        <title>Draft genome assembly of a fouling barnacle, Amphibalanus amphitrite (Darwin, 1854): The first reference genome for Thecostraca.</title>
        <authorList>
            <person name="Kim W."/>
        </authorList>
    </citation>
    <scope>NUCLEOTIDE SEQUENCE [LARGE SCALE GENOMIC DNA]</scope>
    <source>
        <strain evidence="8">SNU_AA5</strain>
        <tissue evidence="8">Soma without cirri and trophi</tissue>
    </source>
</reference>
<dbReference type="SUPFAM" id="SSF48371">
    <property type="entry name" value="ARM repeat"/>
    <property type="match status" value="2"/>
</dbReference>
<evidence type="ECO:0000259" key="6">
    <source>
        <dbReference type="PROSITE" id="PS50290"/>
    </source>
</evidence>
<evidence type="ECO:0000256" key="1">
    <source>
        <dbReference type="ARBA" id="ARBA00022527"/>
    </source>
</evidence>
<keyword evidence="3 8" id="KW-0418">Kinase</keyword>
<dbReference type="InterPro" id="IPR018936">
    <property type="entry name" value="PI3/4_kinase_CS"/>
</dbReference>
<evidence type="ECO:0000256" key="4">
    <source>
        <dbReference type="ARBA" id="ARBA00047899"/>
    </source>
</evidence>
<dbReference type="PROSITE" id="PS51189">
    <property type="entry name" value="FAT"/>
    <property type="match status" value="1"/>
</dbReference>
<evidence type="ECO:0000313" key="9">
    <source>
        <dbReference type="Proteomes" id="UP000440578"/>
    </source>
</evidence>
<dbReference type="PANTHER" id="PTHR37079:SF4">
    <property type="entry name" value="SERINE_THREONINE-PROTEIN KINASE ATM"/>
    <property type="match status" value="1"/>
</dbReference>
<protein>
    <submittedName>
        <fullName evidence="8">Serine-protein kinase ATM</fullName>
    </submittedName>
</protein>
<dbReference type="InterPro" id="IPR016024">
    <property type="entry name" value="ARM-type_fold"/>
</dbReference>
<dbReference type="EMBL" id="VIIS01001642">
    <property type="protein sequence ID" value="KAF0295031.1"/>
    <property type="molecule type" value="Genomic_DNA"/>
</dbReference>
<dbReference type="GO" id="GO:0006974">
    <property type="term" value="P:DNA damage response"/>
    <property type="evidence" value="ECO:0007669"/>
    <property type="project" value="InterPro"/>
</dbReference>
<evidence type="ECO:0000313" key="8">
    <source>
        <dbReference type="EMBL" id="KAF0295031.1"/>
    </source>
</evidence>